<dbReference type="EMBL" id="PFMD01000044">
    <property type="protein sequence ID" value="PIY96539.1"/>
    <property type="molecule type" value="Genomic_DNA"/>
</dbReference>
<proteinExistence type="inferred from homology"/>
<evidence type="ECO:0000256" key="1">
    <source>
        <dbReference type="ARBA" id="ARBA00006194"/>
    </source>
</evidence>
<name>A0A2M7RIG7_9BACT</name>
<dbReference type="InterPro" id="IPR001971">
    <property type="entry name" value="Ribosomal_uS11"/>
</dbReference>
<dbReference type="PIRSF" id="PIRSF002131">
    <property type="entry name" value="Ribosomal_S11"/>
    <property type="match status" value="1"/>
</dbReference>
<dbReference type="HAMAP" id="MF_01310">
    <property type="entry name" value="Ribosomal_uS11"/>
    <property type="match status" value="1"/>
</dbReference>
<evidence type="ECO:0000313" key="9">
    <source>
        <dbReference type="EMBL" id="PIY96539.1"/>
    </source>
</evidence>
<keyword evidence="4 7" id="KW-0689">Ribosomal protein</keyword>
<protein>
    <recommendedName>
        <fullName evidence="6 7">Small ribosomal subunit protein uS11</fullName>
    </recommendedName>
</protein>
<gene>
    <name evidence="7" type="primary">rpsK</name>
    <name evidence="9" type="ORF">COY66_03935</name>
</gene>
<evidence type="ECO:0000256" key="3">
    <source>
        <dbReference type="ARBA" id="ARBA00022884"/>
    </source>
</evidence>
<comment type="subunit">
    <text evidence="7">Part of the 30S ribosomal subunit. Interacts with proteins S7 and S18. Binds to IF-3.</text>
</comment>
<evidence type="ECO:0000256" key="2">
    <source>
        <dbReference type="ARBA" id="ARBA00022730"/>
    </source>
</evidence>
<organism evidence="9 10">
    <name type="scientific">Candidatus Kerfeldbacteria bacterium CG_4_10_14_0_8_um_filter_42_10</name>
    <dbReference type="NCBI Taxonomy" id="2014248"/>
    <lineage>
        <taxon>Bacteria</taxon>
        <taxon>Candidatus Kerfeldiibacteriota</taxon>
    </lineage>
</organism>
<dbReference type="SUPFAM" id="SSF53137">
    <property type="entry name" value="Translational machinery components"/>
    <property type="match status" value="1"/>
</dbReference>
<comment type="function">
    <text evidence="7">Located on the platform of the 30S subunit, it bridges several disparate RNA helices of the 16S rRNA. Forms part of the Shine-Dalgarno cleft in the 70S ribosome.</text>
</comment>
<dbReference type="InterPro" id="IPR019981">
    <property type="entry name" value="Ribosomal_uS11_bac-type"/>
</dbReference>
<evidence type="ECO:0000313" key="10">
    <source>
        <dbReference type="Proteomes" id="UP000230779"/>
    </source>
</evidence>
<dbReference type="GO" id="GO:0019843">
    <property type="term" value="F:rRNA binding"/>
    <property type="evidence" value="ECO:0007669"/>
    <property type="project" value="UniProtKB-UniRule"/>
</dbReference>
<dbReference type="Pfam" id="PF00411">
    <property type="entry name" value="Ribosomal_S11"/>
    <property type="match status" value="1"/>
</dbReference>
<comment type="caution">
    <text evidence="9">The sequence shown here is derived from an EMBL/GenBank/DDBJ whole genome shotgun (WGS) entry which is preliminary data.</text>
</comment>
<dbReference type="Gene3D" id="3.30.420.80">
    <property type="entry name" value="Ribosomal protein S11"/>
    <property type="match status" value="1"/>
</dbReference>
<dbReference type="PROSITE" id="PS00054">
    <property type="entry name" value="RIBOSOMAL_S11"/>
    <property type="match status" value="1"/>
</dbReference>
<dbReference type="GO" id="GO:0006412">
    <property type="term" value="P:translation"/>
    <property type="evidence" value="ECO:0007669"/>
    <property type="project" value="UniProtKB-UniRule"/>
</dbReference>
<dbReference type="NCBIfam" id="TIGR03632">
    <property type="entry name" value="uS11_bact"/>
    <property type="match status" value="1"/>
</dbReference>
<keyword evidence="2 7" id="KW-0699">rRNA-binding</keyword>
<accession>A0A2M7RIG7</accession>
<dbReference type="InterPro" id="IPR018102">
    <property type="entry name" value="Ribosomal_uS11_CS"/>
</dbReference>
<evidence type="ECO:0000256" key="7">
    <source>
        <dbReference type="HAMAP-Rule" id="MF_01310"/>
    </source>
</evidence>
<dbReference type="GO" id="GO:0005840">
    <property type="term" value="C:ribosome"/>
    <property type="evidence" value="ECO:0007669"/>
    <property type="project" value="UniProtKB-KW"/>
</dbReference>
<dbReference type="GO" id="GO:0003735">
    <property type="term" value="F:structural constituent of ribosome"/>
    <property type="evidence" value="ECO:0007669"/>
    <property type="project" value="InterPro"/>
</dbReference>
<evidence type="ECO:0000256" key="5">
    <source>
        <dbReference type="ARBA" id="ARBA00023274"/>
    </source>
</evidence>
<sequence>MEKEKSLPRKRKKRKIITHGAVHIQATYNNTIVTIADPNGNVIAWSSAGISGFKGPKKSTPFAAGIIVRNLLEKIKDVGLREVDVFIKGVGSGREAAIRALGSAGLNILSIKDVTPIPHNGPRPPKPRRV</sequence>
<reference evidence="9 10" key="1">
    <citation type="submission" date="2017-09" db="EMBL/GenBank/DDBJ databases">
        <title>Depth-based differentiation of microbial function through sediment-hosted aquifers and enrichment of novel symbionts in the deep terrestrial subsurface.</title>
        <authorList>
            <person name="Probst A.J."/>
            <person name="Ladd B."/>
            <person name="Jarett J.K."/>
            <person name="Geller-Mcgrath D.E."/>
            <person name="Sieber C.M."/>
            <person name="Emerson J.B."/>
            <person name="Anantharaman K."/>
            <person name="Thomas B.C."/>
            <person name="Malmstrom R."/>
            <person name="Stieglmeier M."/>
            <person name="Klingl A."/>
            <person name="Woyke T."/>
            <person name="Ryan C.M."/>
            <person name="Banfield J.F."/>
        </authorList>
    </citation>
    <scope>NUCLEOTIDE SEQUENCE [LARGE SCALE GENOMIC DNA]</scope>
    <source>
        <strain evidence="9">CG_4_10_14_0_8_um_filter_42_10</strain>
    </source>
</reference>
<comment type="similarity">
    <text evidence="1 7 8">Belongs to the universal ribosomal protein uS11 family.</text>
</comment>
<evidence type="ECO:0000256" key="6">
    <source>
        <dbReference type="ARBA" id="ARBA00035160"/>
    </source>
</evidence>
<dbReference type="PANTHER" id="PTHR11759">
    <property type="entry name" value="40S RIBOSOMAL PROTEIN S14/30S RIBOSOMAL PROTEIN S11"/>
    <property type="match status" value="1"/>
</dbReference>
<dbReference type="GO" id="GO:1990904">
    <property type="term" value="C:ribonucleoprotein complex"/>
    <property type="evidence" value="ECO:0007669"/>
    <property type="project" value="UniProtKB-KW"/>
</dbReference>
<dbReference type="Proteomes" id="UP000230779">
    <property type="component" value="Unassembled WGS sequence"/>
</dbReference>
<evidence type="ECO:0000256" key="4">
    <source>
        <dbReference type="ARBA" id="ARBA00022980"/>
    </source>
</evidence>
<dbReference type="FunFam" id="3.30.420.80:FF:000010">
    <property type="entry name" value="30S ribosomal protein S11"/>
    <property type="match status" value="1"/>
</dbReference>
<keyword evidence="3 7" id="KW-0694">RNA-binding</keyword>
<evidence type="ECO:0000256" key="8">
    <source>
        <dbReference type="RuleBase" id="RU003629"/>
    </source>
</evidence>
<dbReference type="NCBIfam" id="NF003698">
    <property type="entry name" value="PRK05309.1"/>
    <property type="match status" value="1"/>
</dbReference>
<dbReference type="InterPro" id="IPR036967">
    <property type="entry name" value="Ribosomal_uS11_sf"/>
</dbReference>
<keyword evidence="5 7" id="KW-0687">Ribonucleoprotein</keyword>
<dbReference type="AlphaFoldDB" id="A0A2M7RIG7"/>